<dbReference type="GO" id="GO:0016757">
    <property type="term" value="F:glycosyltransferase activity"/>
    <property type="evidence" value="ECO:0007669"/>
    <property type="project" value="TreeGrafter"/>
</dbReference>
<dbReference type="InterPro" id="IPR028098">
    <property type="entry name" value="Glyco_trans_4-like_N"/>
</dbReference>
<reference evidence="3" key="1">
    <citation type="submission" date="2016-10" db="EMBL/GenBank/DDBJ databases">
        <authorList>
            <person name="Varghese N."/>
            <person name="Submissions S."/>
        </authorList>
    </citation>
    <scope>NUCLEOTIDE SEQUENCE [LARGE SCALE GENOMIC DNA]</scope>
    <source>
        <strain evidence="3">CGMCC 1.10121</strain>
    </source>
</reference>
<dbReference type="InterPro" id="IPR050194">
    <property type="entry name" value="Glycosyltransferase_grp1"/>
</dbReference>
<proteinExistence type="predicted"/>
<dbReference type="AlphaFoldDB" id="A0A1H8WQ03"/>
<dbReference type="SUPFAM" id="SSF53756">
    <property type="entry name" value="UDP-Glycosyltransferase/glycogen phosphorylase"/>
    <property type="match status" value="1"/>
</dbReference>
<organism evidence="2 3">
    <name type="scientific">Halogranum amylolyticum</name>
    <dbReference type="NCBI Taxonomy" id="660520"/>
    <lineage>
        <taxon>Archaea</taxon>
        <taxon>Methanobacteriati</taxon>
        <taxon>Methanobacteriota</taxon>
        <taxon>Stenosarchaea group</taxon>
        <taxon>Halobacteria</taxon>
        <taxon>Halobacteriales</taxon>
        <taxon>Haloferacaceae</taxon>
    </lineage>
</organism>
<gene>
    <name evidence="2" type="ORF">SAMN04487948_13519</name>
</gene>
<dbReference type="Pfam" id="PF13692">
    <property type="entry name" value="Glyco_trans_1_4"/>
    <property type="match status" value="1"/>
</dbReference>
<dbReference type="RefSeq" id="WP_089827997.1">
    <property type="nucleotide sequence ID" value="NZ_FODV01000035.1"/>
</dbReference>
<dbReference type="OrthoDB" id="132546at2157"/>
<accession>A0A1H8WQ03</accession>
<name>A0A1H8WQ03_9EURY</name>
<evidence type="ECO:0000313" key="2">
    <source>
        <dbReference type="EMBL" id="SEP29168.1"/>
    </source>
</evidence>
<dbReference type="Proteomes" id="UP000199126">
    <property type="component" value="Unassembled WGS sequence"/>
</dbReference>
<dbReference type="PANTHER" id="PTHR45947:SF3">
    <property type="entry name" value="SULFOQUINOVOSYL TRANSFERASE SQD2"/>
    <property type="match status" value="1"/>
</dbReference>
<dbReference type="PANTHER" id="PTHR45947">
    <property type="entry name" value="SULFOQUINOVOSYL TRANSFERASE SQD2"/>
    <property type="match status" value="1"/>
</dbReference>
<protein>
    <submittedName>
        <fullName evidence="2">Glycosyltransferase involved in cell wall bisynthesis</fullName>
    </submittedName>
</protein>
<keyword evidence="3" id="KW-1185">Reference proteome</keyword>
<sequence length="388" mass="43236">MSREDDPLDVLFLPYYDDNPYQRELSTALEERNTTIRTGDHEAPFPILQSIYADRPDVLHLHWAHSLFVMHSKVVTLVLGVRLLFEVMICKTLGIPIVWTVHNTLDHERRHPRIELTVRQLVASRCDALITHGDTARREIVETYDIPIEDASQVAVIPHGNYIGSYPDEISQTEARETLSLPSNATIFLHFGNIRPYKGVDRLVETFGKLDAPESRLLIAGRSPTNADDRAALLEVCDDTDHVETVFGYIPDDEVQHYFAAADAVVLPFERVLTSGSVVLAMSFGRPVVAPRMGCLPDTLAEANDLLYDPANPTGLPRQMRRVCEEATSSIGVKNRKQAARNDWGTVADRTRTVYRAAKNGNQKVAEVVAENTKSEATNVDVAVGKVS</sequence>
<evidence type="ECO:0000259" key="1">
    <source>
        <dbReference type="Pfam" id="PF13439"/>
    </source>
</evidence>
<dbReference type="Pfam" id="PF13439">
    <property type="entry name" value="Glyco_transf_4"/>
    <property type="match status" value="1"/>
</dbReference>
<feature type="domain" description="Glycosyltransferase subfamily 4-like N-terminal" evidence="1">
    <location>
        <begin position="47"/>
        <end position="160"/>
    </location>
</feature>
<evidence type="ECO:0000313" key="3">
    <source>
        <dbReference type="Proteomes" id="UP000199126"/>
    </source>
</evidence>
<dbReference type="Gene3D" id="3.40.50.2000">
    <property type="entry name" value="Glycogen Phosphorylase B"/>
    <property type="match status" value="2"/>
</dbReference>
<keyword evidence="2" id="KW-0808">Transferase</keyword>
<dbReference type="EMBL" id="FODV01000035">
    <property type="protein sequence ID" value="SEP29168.1"/>
    <property type="molecule type" value="Genomic_DNA"/>
</dbReference>